<dbReference type="Proteomes" id="UP000068382">
    <property type="component" value="Unassembled WGS sequence"/>
</dbReference>
<dbReference type="EMBL" id="LPUY01000054">
    <property type="protein sequence ID" value="KUP93340.1"/>
    <property type="molecule type" value="Genomic_DNA"/>
</dbReference>
<evidence type="ECO:0000313" key="1">
    <source>
        <dbReference type="EMBL" id="KUP93340.1"/>
    </source>
</evidence>
<name>A0A132BZY4_9RHOB</name>
<protein>
    <submittedName>
        <fullName evidence="1">Uncharacterized protein</fullName>
    </submittedName>
</protein>
<proteinExistence type="predicted"/>
<dbReference type="RefSeq" id="WP_068242331.1">
    <property type="nucleotide sequence ID" value="NZ_LPUY01000054.1"/>
</dbReference>
<organism evidence="1 2">
    <name type="scientific">Tritonibacter horizontis</name>
    <dbReference type="NCBI Taxonomy" id="1768241"/>
    <lineage>
        <taxon>Bacteria</taxon>
        <taxon>Pseudomonadati</taxon>
        <taxon>Pseudomonadota</taxon>
        <taxon>Alphaproteobacteria</taxon>
        <taxon>Rhodobacterales</taxon>
        <taxon>Paracoccaceae</taxon>
        <taxon>Tritonibacter</taxon>
    </lineage>
</organism>
<dbReference type="AlphaFoldDB" id="A0A132BZY4"/>
<comment type="caution">
    <text evidence="1">The sequence shown here is derived from an EMBL/GenBank/DDBJ whole genome shotgun (WGS) entry which is preliminary data.</text>
</comment>
<dbReference type="OrthoDB" id="7706971at2"/>
<evidence type="ECO:0000313" key="2">
    <source>
        <dbReference type="Proteomes" id="UP000068382"/>
    </source>
</evidence>
<gene>
    <name evidence="1" type="ORF">TRIHO_18370</name>
</gene>
<dbReference type="PATRIC" id="fig|1768241.3.peg.1928"/>
<keyword evidence="2" id="KW-1185">Reference proteome</keyword>
<accession>A0A132BZY4</accession>
<reference evidence="1 2" key="1">
    <citation type="submission" date="2015-12" db="EMBL/GenBank/DDBJ databases">
        <title>Genome sequence of the marine Rhodobacteraceae strain O3.65, Candidatus Tritonibacter horizontis.</title>
        <authorList>
            <person name="Poehlein A."/>
            <person name="Giebel H.A."/>
            <person name="Voget S."/>
            <person name="Brinkhoff T."/>
        </authorList>
    </citation>
    <scope>NUCLEOTIDE SEQUENCE [LARGE SCALE GENOMIC DNA]</scope>
    <source>
        <strain evidence="1 2">O3.65</strain>
    </source>
</reference>
<sequence>MTIQVSIPQGKRVGTGQRPLATFGFDAFEAQLLAPLRHFLTTSAAPDCQAWHRAFVIAAENWGEAHGLAVAYALWPVVRELRAVRGGDLSYNDPLDLDTRGVLTSDEASLLEMLHHMRRDETWQARDRVEALTLGRMEPELIRAGLSFADRFPCGAKHRLRGTPALHLVG</sequence>